<sequence length="631" mass="68243">MNYTTLFTAIFASHIISPDALFIQTPSMPAQTIEFHAGELALHNLLKVPRQSNPTAAGLPPSYGARIAASPLLALGTLDRHNRPWTTLWGGEAGAVARPIAQDVLGVRSRVDVIDDPVLSALWDVDKEGEGVKDGEAVQPGLEGDGGRLVAGLGIDLRTRDRVKFAGRMVAGTVNGGEVQLAVKVEESLGNCPKYLNKKAVEVRASIERGRVERGLPLGEGALGVVERADMVFLTSGHEGSMDTNHRGGPRGFVRVARNDAGGVEIVYPEFSGNRLYQTLGNLKMNPLVGVAIPDFETSDVLYLTGSASILVGRDAAVHLPHTKLAVKITVAAAVFVESGLPFVGTPLEASPYNPPLRRLRSEQQQTPLSPETPTGRTATLLRREVITPTIARFVFRLEPAGARWEAGQYVTLDFSGELDVGWSHMRDDEPQSLNDDFVRTFTISRPPSGDWGEVEITAKRKGPVTDLLWRWNLRVPLEVPVLGFGGEEAFRLGRREGKDGVEEVFVAAGVGITPLLAQAGCVLGSEGRLRVYWSVRGRDVKLVRDVCGRIDGLAGVMQVFITGQVGEAEEAVITEIEALGATIEKRRLGGADVRGGTSKRRFFLCTGPEMLKALNGWLEGEEVLWEDFAF</sequence>
<dbReference type="InterPro" id="IPR039261">
    <property type="entry name" value="FNR_nucleotide-bd"/>
</dbReference>
<dbReference type="InterPro" id="IPR012349">
    <property type="entry name" value="Split_barrel_FMN-bd"/>
</dbReference>
<dbReference type="PROSITE" id="PS51384">
    <property type="entry name" value="FAD_FR"/>
    <property type="match status" value="1"/>
</dbReference>
<evidence type="ECO:0000313" key="4">
    <source>
        <dbReference type="Proteomes" id="UP000310108"/>
    </source>
</evidence>
<dbReference type="Proteomes" id="UP000310108">
    <property type="component" value="Unassembled WGS sequence"/>
</dbReference>
<dbReference type="PANTHER" id="PTHR42815">
    <property type="entry name" value="FAD-BINDING, PUTATIVE (AFU_ORTHOLOGUE AFUA_6G07600)-RELATED"/>
    <property type="match status" value="1"/>
</dbReference>
<comment type="caution">
    <text evidence="3">The sequence shown here is derived from an EMBL/GenBank/DDBJ whole genome shotgun (WGS) entry which is preliminary data.</text>
</comment>
<dbReference type="InterPro" id="IPR017938">
    <property type="entry name" value="Riboflavin_synthase-like_b-brl"/>
</dbReference>
<dbReference type="AlphaFoldDB" id="A0A4U6XM99"/>
<dbReference type="EMBL" id="PJEX01000058">
    <property type="protein sequence ID" value="TKW56795.1"/>
    <property type="molecule type" value="Genomic_DNA"/>
</dbReference>
<evidence type="ECO:0000259" key="2">
    <source>
        <dbReference type="PROSITE" id="PS51384"/>
    </source>
</evidence>
<dbReference type="InterPro" id="IPR017927">
    <property type="entry name" value="FAD-bd_FR_type"/>
</dbReference>
<evidence type="ECO:0000256" key="1">
    <source>
        <dbReference type="SAM" id="MobiDB-lite"/>
    </source>
</evidence>
<dbReference type="SUPFAM" id="SSF63380">
    <property type="entry name" value="Riboflavin synthase domain-like"/>
    <property type="match status" value="1"/>
</dbReference>
<accession>A0A4U6XM99</accession>
<proteinExistence type="predicted"/>
<dbReference type="Gene3D" id="2.30.110.10">
    <property type="entry name" value="Electron Transport, Fmn-binding Protein, Chain A"/>
    <property type="match status" value="1"/>
</dbReference>
<gene>
    <name evidence="3" type="ORF">CTA1_6847</name>
</gene>
<dbReference type="SUPFAM" id="SSF52343">
    <property type="entry name" value="Ferredoxin reductase-like, C-terminal NADP-linked domain"/>
    <property type="match status" value="1"/>
</dbReference>
<dbReference type="Gene3D" id="3.40.50.80">
    <property type="entry name" value="Nucleotide-binding domain of ferredoxin-NADP reductase (FNR) module"/>
    <property type="match status" value="1"/>
</dbReference>
<feature type="domain" description="FAD-binding FR-type" evidence="2">
    <location>
        <begin position="374"/>
        <end position="492"/>
    </location>
</feature>
<evidence type="ECO:0000313" key="3">
    <source>
        <dbReference type="EMBL" id="TKW56795.1"/>
    </source>
</evidence>
<name>A0A4U6XM99_9PEZI</name>
<keyword evidence="4" id="KW-1185">Reference proteome</keyword>
<dbReference type="GO" id="GO:0016491">
    <property type="term" value="F:oxidoreductase activity"/>
    <property type="evidence" value="ECO:0007669"/>
    <property type="project" value="InterPro"/>
</dbReference>
<dbReference type="STRING" id="1306861.A0A4U6XM99"/>
<organism evidence="3 4">
    <name type="scientific">Colletotrichum tanaceti</name>
    <dbReference type="NCBI Taxonomy" id="1306861"/>
    <lineage>
        <taxon>Eukaryota</taxon>
        <taxon>Fungi</taxon>
        <taxon>Dikarya</taxon>
        <taxon>Ascomycota</taxon>
        <taxon>Pezizomycotina</taxon>
        <taxon>Sordariomycetes</taxon>
        <taxon>Hypocreomycetidae</taxon>
        <taxon>Glomerellales</taxon>
        <taxon>Glomerellaceae</taxon>
        <taxon>Colletotrichum</taxon>
        <taxon>Colletotrichum destructivum species complex</taxon>
    </lineage>
</organism>
<dbReference type="Gene3D" id="2.40.30.10">
    <property type="entry name" value="Translation factors"/>
    <property type="match status" value="1"/>
</dbReference>
<feature type="region of interest" description="Disordered" evidence="1">
    <location>
        <begin position="354"/>
        <end position="377"/>
    </location>
</feature>
<reference evidence="3 4" key="1">
    <citation type="journal article" date="2019" name="PLoS ONE">
        <title>Comparative genome analysis indicates high evolutionary potential of pathogenicity genes in Colletotrichum tanaceti.</title>
        <authorList>
            <person name="Lelwala R.V."/>
            <person name="Korhonen P.K."/>
            <person name="Young N.D."/>
            <person name="Scott J.B."/>
            <person name="Ades P.A."/>
            <person name="Gasser R.B."/>
            <person name="Taylor P.W.J."/>
        </authorList>
    </citation>
    <scope>NUCLEOTIDE SEQUENCE [LARGE SCALE GENOMIC DNA]</scope>
    <source>
        <strain evidence="3">BRIP57314</strain>
    </source>
</reference>
<dbReference type="PANTHER" id="PTHR42815:SF2">
    <property type="entry name" value="FAD-BINDING, PUTATIVE (AFU_ORTHOLOGUE AFUA_6G07600)-RELATED"/>
    <property type="match status" value="1"/>
</dbReference>
<feature type="compositionally biased region" description="Polar residues" evidence="1">
    <location>
        <begin position="363"/>
        <end position="377"/>
    </location>
</feature>
<protein>
    <recommendedName>
        <fullName evidence="2">FAD-binding FR-type domain-containing protein</fullName>
    </recommendedName>
</protein>